<evidence type="ECO:0000313" key="1">
    <source>
        <dbReference type="EMBL" id="KZT12107.1"/>
    </source>
</evidence>
<dbReference type="GeneID" id="63820245"/>
<keyword evidence="2" id="KW-1185">Reference proteome</keyword>
<gene>
    <name evidence="1" type="ORF">LAESUDRAFT_615946</name>
</gene>
<dbReference type="OrthoDB" id="10261556at2759"/>
<dbReference type="Proteomes" id="UP000076871">
    <property type="component" value="Unassembled WGS sequence"/>
</dbReference>
<evidence type="ECO:0000313" key="2">
    <source>
        <dbReference type="Proteomes" id="UP000076871"/>
    </source>
</evidence>
<feature type="non-terminal residue" evidence="1">
    <location>
        <position position="1"/>
    </location>
</feature>
<feature type="non-terminal residue" evidence="1">
    <location>
        <position position="98"/>
    </location>
</feature>
<dbReference type="AlphaFoldDB" id="A0A165HS16"/>
<protein>
    <submittedName>
        <fullName evidence="1">Uncharacterized protein</fullName>
    </submittedName>
</protein>
<accession>A0A165HS16</accession>
<reference evidence="1 2" key="1">
    <citation type="journal article" date="2016" name="Mol. Biol. Evol.">
        <title>Comparative Genomics of Early-Diverging Mushroom-Forming Fungi Provides Insights into the Origins of Lignocellulose Decay Capabilities.</title>
        <authorList>
            <person name="Nagy L.G."/>
            <person name="Riley R."/>
            <person name="Tritt A."/>
            <person name="Adam C."/>
            <person name="Daum C."/>
            <person name="Floudas D."/>
            <person name="Sun H."/>
            <person name="Yadav J.S."/>
            <person name="Pangilinan J."/>
            <person name="Larsson K.H."/>
            <person name="Matsuura K."/>
            <person name="Barry K."/>
            <person name="Labutti K."/>
            <person name="Kuo R."/>
            <person name="Ohm R.A."/>
            <person name="Bhattacharya S.S."/>
            <person name="Shirouzu T."/>
            <person name="Yoshinaga Y."/>
            <person name="Martin F.M."/>
            <person name="Grigoriev I.V."/>
            <person name="Hibbett D.S."/>
        </authorList>
    </citation>
    <scope>NUCLEOTIDE SEQUENCE [LARGE SCALE GENOMIC DNA]</scope>
    <source>
        <strain evidence="1 2">93-53</strain>
    </source>
</reference>
<dbReference type="RefSeq" id="XP_040769755.1">
    <property type="nucleotide sequence ID" value="XM_040903214.1"/>
</dbReference>
<proteinExistence type="predicted"/>
<dbReference type="EMBL" id="KV427606">
    <property type="protein sequence ID" value="KZT12107.1"/>
    <property type="molecule type" value="Genomic_DNA"/>
</dbReference>
<sequence length="98" mass="11657">IEVRKNEHSLSSFENLTFLIPTNRQEGEPLLKVLVFFDNIEESIKARDVLRVKLLPRECEKIKWFNSRMLEQFRDDTLHEFVANELYGMYATDSFSMV</sequence>
<organism evidence="1 2">
    <name type="scientific">Laetiporus sulphureus 93-53</name>
    <dbReference type="NCBI Taxonomy" id="1314785"/>
    <lineage>
        <taxon>Eukaryota</taxon>
        <taxon>Fungi</taxon>
        <taxon>Dikarya</taxon>
        <taxon>Basidiomycota</taxon>
        <taxon>Agaricomycotina</taxon>
        <taxon>Agaricomycetes</taxon>
        <taxon>Polyporales</taxon>
        <taxon>Laetiporus</taxon>
    </lineage>
</organism>
<dbReference type="InParanoid" id="A0A165HS16"/>
<name>A0A165HS16_9APHY</name>